<dbReference type="InterPro" id="IPR029063">
    <property type="entry name" value="SAM-dependent_MTases_sf"/>
</dbReference>
<dbReference type="RefSeq" id="WP_235120940.1">
    <property type="nucleotide sequence ID" value="NZ_CP090978.1"/>
</dbReference>
<dbReference type="Pfam" id="PF06962">
    <property type="entry name" value="rRNA_methylase"/>
    <property type="match status" value="1"/>
</dbReference>
<dbReference type="EMBL" id="CP090978">
    <property type="protein sequence ID" value="UJF34366.1"/>
    <property type="molecule type" value="Genomic_DNA"/>
</dbReference>
<reference evidence="1 2" key="1">
    <citation type="journal article" date="2024" name="Int. J. Syst. Evol. Microbiol.">
        <title>Paenibacillus hexagrammi sp. nov., a novel bacterium isolated from the gut content of Hexagrammos agrammus.</title>
        <authorList>
            <person name="Jung H.K."/>
            <person name="Kim D.G."/>
            <person name="Zin H."/>
            <person name="Park J."/>
            <person name="Jung H."/>
            <person name="Kim Y.O."/>
            <person name="Kong H.J."/>
            <person name="Kim J.W."/>
            <person name="Kim Y.S."/>
        </authorList>
    </citation>
    <scope>NUCLEOTIDE SEQUENCE [LARGE SCALE GENOMIC DNA]</scope>
    <source>
        <strain evidence="1 2">YPD9-1</strain>
    </source>
</reference>
<accession>A0ABY3SMQ3</accession>
<dbReference type="Proteomes" id="UP001649230">
    <property type="component" value="Chromosome"/>
</dbReference>
<dbReference type="GO" id="GO:0008168">
    <property type="term" value="F:methyltransferase activity"/>
    <property type="evidence" value="ECO:0007669"/>
    <property type="project" value="UniProtKB-KW"/>
</dbReference>
<keyword evidence="1" id="KW-0489">Methyltransferase</keyword>
<evidence type="ECO:0000313" key="2">
    <source>
        <dbReference type="Proteomes" id="UP001649230"/>
    </source>
</evidence>
<dbReference type="PANTHER" id="PTHR35276">
    <property type="entry name" value="S-ADENOSYL-L-METHIONINE-DEPENDENT METHYLTRANSFERASES SUPERFAMILY PROTEIN"/>
    <property type="match status" value="1"/>
</dbReference>
<gene>
    <name evidence="1" type="ORF">L0M14_03935</name>
</gene>
<protein>
    <submittedName>
        <fullName evidence="1">Methyltransferase domain-containing protein</fullName>
    </submittedName>
</protein>
<keyword evidence="2" id="KW-1185">Reference proteome</keyword>
<dbReference type="SUPFAM" id="SSF53335">
    <property type="entry name" value="S-adenosyl-L-methionine-dependent methyltransferases"/>
    <property type="match status" value="1"/>
</dbReference>
<keyword evidence="1" id="KW-0808">Transferase</keyword>
<name>A0ABY3SMQ3_9BACL</name>
<proteinExistence type="predicted"/>
<dbReference type="InterPro" id="IPR010719">
    <property type="entry name" value="MnmM_MeTrfase"/>
</dbReference>
<dbReference type="GO" id="GO:0032259">
    <property type="term" value="P:methylation"/>
    <property type="evidence" value="ECO:0007669"/>
    <property type="project" value="UniProtKB-KW"/>
</dbReference>
<organism evidence="1 2">
    <name type="scientific">Paenibacillus hexagrammi</name>
    <dbReference type="NCBI Taxonomy" id="2908839"/>
    <lineage>
        <taxon>Bacteria</taxon>
        <taxon>Bacillati</taxon>
        <taxon>Bacillota</taxon>
        <taxon>Bacilli</taxon>
        <taxon>Bacillales</taxon>
        <taxon>Paenibacillaceae</taxon>
        <taxon>Paenibacillus</taxon>
    </lineage>
</organism>
<sequence>MGFVSVLSFAHQLISQRAQAGDIVIDATMGNGVDTLYLAKLVGKRGHVYGFDIQPEALSNTEMRLRSDSQDEAAVEHVQLHLMSHAQMEHVIAERHFEKVAAVTFNLGYLPGADPGTITRQESTIPALESALRLLRKGGIVTIVLYSGHDGGQQETDAVESWASQLPLASYQVLRYQIANQSKQAPYLLAVEKR</sequence>
<dbReference type="PANTHER" id="PTHR35276:SF1">
    <property type="entry name" value="TRNA (MNM(5)S(2)U34)-METHYLTRANSFERASE, CHLOROPLASTIC"/>
    <property type="match status" value="1"/>
</dbReference>
<dbReference type="Gene3D" id="3.40.50.150">
    <property type="entry name" value="Vaccinia Virus protein VP39"/>
    <property type="match status" value="1"/>
</dbReference>
<evidence type="ECO:0000313" key="1">
    <source>
        <dbReference type="EMBL" id="UJF34366.1"/>
    </source>
</evidence>
<dbReference type="CDD" id="cd02440">
    <property type="entry name" value="AdoMet_MTases"/>
    <property type="match status" value="1"/>
</dbReference>